<dbReference type="PANTHER" id="PTHR22602:SF0">
    <property type="entry name" value="TRANSFERASE CAF17, MITOCHONDRIAL-RELATED"/>
    <property type="match status" value="1"/>
</dbReference>
<dbReference type="InterPro" id="IPR045179">
    <property type="entry name" value="YgfZ/GcvT"/>
</dbReference>
<keyword evidence="2" id="KW-1185">Reference proteome</keyword>
<dbReference type="EMBL" id="JAQSIO010000003">
    <property type="protein sequence ID" value="MDD0815199.1"/>
    <property type="molecule type" value="Genomic_DNA"/>
</dbReference>
<evidence type="ECO:0000313" key="1">
    <source>
        <dbReference type="EMBL" id="MDD0815199.1"/>
    </source>
</evidence>
<dbReference type="PANTHER" id="PTHR22602">
    <property type="entry name" value="TRANSFERASE CAF17, MITOCHONDRIAL-RELATED"/>
    <property type="match status" value="1"/>
</dbReference>
<dbReference type="Proteomes" id="UP001528672">
    <property type="component" value="Unassembled WGS sequence"/>
</dbReference>
<protein>
    <submittedName>
        <fullName evidence="1">Folate-binding protein</fullName>
    </submittedName>
</protein>
<dbReference type="Gene3D" id="3.30.70.1400">
    <property type="entry name" value="Aminomethyltransferase beta-barrel domains"/>
    <property type="match status" value="1"/>
</dbReference>
<proteinExistence type="predicted"/>
<accession>A0ABT5MF43</accession>
<dbReference type="NCBIfam" id="TIGR03317">
    <property type="entry name" value="ygfZ_signature"/>
    <property type="match status" value="1"/>
</dbReference>
<comment type="caution">
    <text evidence="1">The sequence shown here is derived from an EMBL/GenBank/DDBJ whole genome shotgun (WGS) entry which is preliminary data.</text>
</comment>
<name>A0ABT5MF43_9BURK</name>
<sequence>MTQALNSPAALLHGVAPLPQWGVIRALGEDAASFLHGQLTQDLLLLPDGQARLAGYCSAKGRLLATFVVLRRSASELWLACPLDVLPGTLKRLSMFVLRAKVKLSDASAELAVRGLAGSALTSLGLNPASAPWQAQALGAGHAVALYPAAGVARALWIGPTEAALPTASALPTLSDSLWAWSEVQSAVPHLGLSQADAFVPQMLNYESVGGVNFKKGCYPGQEVVARSQFRGTLKRRTCLAHGVPAGGVAPGLGQELFLASDAPDQPTGVVVQCAAAPAGGFDVLAVVQVGASVAGQTLHLGAPDGPAFEVQALPYALLEDI</sequence>
<gene>
    <name evidence="1" type="ORF">PSQ39_11210</name>
</gene>
<dbReference type="InterPro" id="IPR017703">
    <property type="entry name" value="YgfZ/GCV_T_CS"/>
</dbReference>
<dbReference type="Gene3D" id="3.30.70.1630">
    <property type="match status" value="1"/>
</dbReference>
<evidence type="ECO:0000313" key="2">
    <source>
        <dbReference type="Proteomes" id="UP001528672"/>
    </source>
</evidence>
<dbReference type="Gene3D" id="2.40.30.160">
    <property type="match status" value="1"/>
</dbReference>
<dbReference type="RefSeq" id="WP_273926852.1">
    <property type="nucleotide sequence ID" value="NZ_JAQSIO010000003.1"/>
</dbReference>
<dbReference type="SUPFAM" id="SSF103025">
    <property type="entry name" value="Folate-binding domain"/>
    <property type="match status" value="1"/>
</dbReference>
<reference evidence="1 2" key="1">
    <citation type="submission" date="2023-02" db="EMBL/GenBank/DDBJ databases">
        <title>Bacterial whole genome sequence for Curvibacter sp. HBC28.</title>
        <authorList>
            <person name="Le V."/>
            <person name="Ko S.-R."/>
            <person name="Ahn C.-Y."/>
            <person name="Oh H.-M."/>
        </authorList>
    </citation>
    <scope>NUCLEOTIDE SEQUENCE [LARGE SCALE GENOMIC DNA]</scope>
    <source>
        <strain evidence="1 2">HBC28</strain>
    </source>
</reference>
<organism evidence="1 2">
    <name type="scientific">Curvibacter microcysteis</name>
    <dbReference type="NCBI Taxonomy" id="3026419"/>
    <lineage>
        <taxon>Bacteria</taxon>
        <taxon>Pseudomonadati</taxon>
        <taxon>Pseudomonadota</taxon>
        <taxon>Betaproteobacteria</taxon>
        <taxon>Burkholderiales</taxon>
        <taxon>Comamonadaceae</taxon>
        <taxon>Curvibacter</taxon>
    </lineage>
</organism>